<dbReference type="PROSITE" id="PS51257">
    <property type="entry name" value="PROKAR_LIPOPROTEIN"/>
    <property type="match status" value="1"/>
</dbReference>
<dbReference type="InterPro" id="IPR052177">
    <property type="entry name" value="Divisome_Glycosyl_Hydrolase"/>
</dbReference>
<dbReference type="KEGG" id="aup:AsAng_0029640"/>
<name>A0A915YFK9_9BACT</name>
<dbReference type="Gene3D" id="3.20.20.80">
    <property type="entry name" value="Glycosidases"/>
    <property type="match status" value="1"/>
</dbReference>
<evidence type="ECO:0000259" key="2">
    <source>
        <dbReference type="Pfam" id="PF02638"/>
    </source>
</evidence>
<accession>A0A915YFK9</accession>
<dbReference type="SUPFAM" id="SSF51445">
    <property type="entry name" value="(Trans)glycosidases"/>
    <property type="match status" value="1"/>
</dbReference>
<keyword evidence="4" id="KW-1185">Reference proteome</keyword>
<dbReference type="InterPro" id="IPR003790">
    <property type="entry name" value="GHL10"/>
</dbReference>
<dbReference type="RefSeq" id="WP_264793343.1">
    <property type="nucleotide sequence ID" value="NZ_AP026867.1"/>
</dbReference>
<reference evidence="3" key="1">
    <citation type="submission" date="2022-09" db="EMBL/GenBank/DDBJ databases">
        <title>Aureispira anguillicida sp. nov., isolated from Leptocephalus of Japanese eel Anguilla japonica.</title>
        <authorList>
            <person name="Yuasa K."/>
            <person name="Mekata T."/>
            <person name="Ikunari K."/>
        </authorList>
    </citation>
    <scope>NUCLEOTIDE SEQUENCE</scope>
    <source>
        <strain evidence="3">EL160426</strain>
    </source>
</reference>
<evidence type="ECO:0000313" key="3">
    <source>
        <dbReference type="EMBL" id="BDS12245.1"/>
    </source>
</evidence>
<dbReference type="Proteomes" id="UP001060919">
    <property type="component" value="Chromosome"/>
</dbReference>
<dbReference type="PANTHER" id="PTHR43405:SF1">
    <property type="entry name" value="GLYCOSYL HYDROLASE DIGH"/>
    <property type="match status" value="1"/>
</dbReference>
<dbReference type="PANTHER" id="PTHR43405">
    <property type="entry name" value="GLYCOSYL HYDROLASE DIGH"/>
    <property type="match status" value="1"/>
</dbReference>
<gene>
    <name evidence="3" type="ORF">AsAng_0029640</name>
</gene>
<dbReference type="Pfam" id="PF02638">
    <property type="entry name" value="GHL10"/>
    <property type="match status" value="1"/>
</dbReference>
<feature type="domain" description="Glycosyl hydrolase-like 10" evidence="2">
    <location>
        <begin position="80"/>
        <end position="298"/>
    </location>
</feature>
<dbReference type="EMBL" id="AP026867">
    <property type="protein sequence ID" value="BDS12245.1"/>
    <property type="molecule type" value="Genomic_DNA"/>
</dbReference>
<sequence>MKGFIIVISLILMIVFACKERVGDVEPLKVVEDERQVVDSTFILSTWVHGKKEFDQVDWEQRLKTYDSLGISELLVQGNPDFLTKLLPLATAMNMKVHAWMWTLNQPGNKETQQHPEWYAVNRNGQHSLEYRAYVDYYQWLSPFHPDACEYIKDKVRSYCEVEGLASVHLDYVRYVDVILGADLQPKYKIKQETELPEYDYGYHPIARAGFKALFGKDPIEMEHPELSTEWRQYRLNAVTELVNAIAVITKEHNIELTAAVFPFPEMSRQMVRQAWNDWNLNAAYPMLYHNFYRESINWIGFATQQGVRDVDFPIHAGLYSPALRSPKELEQAILITKENGAKGMCIFTADDLTVAQKEVFIKLKAIL</sequence>
<keyword evidence="1" id="KW-0732">Signal</keyword>
<proteinExistence type="predicted"/>
<evidence type="ECO:0000256" key="1">
    <source>
        <dbReference type="ARBA" id="ARBA00022729"/>
    </source>
</evidence>
<organism evidence="3 4">
    <name type="scientific">Aureispira anguillae</name>
    <dbReference type="NCBI Taxonomy" id="2864201"/>
    <lineage>
        <taxon>Bacteria</taxon>
        <taxon>Pseudomonadati</taxon>
        <taxon>Bacteroidota</taxon>
        <taxon>Saprospiria</taxon>
        <taxon>Saprospirales</taxon>
        <taxon>Saprospiraceae</taxon>
        <taxon>Aureispira</taxon>
    </lineage>
</organism>
<evidence type="ECO:0000313" key="4">
    <source>
        <dbReference type="Proteomes" id="UP001060919"/>
    </source>
</evidence>
<protein>
    <submittedName>
        <fullName evidence="3">Family 10 glycosylhydrolase</fullName>
    </submittedName>
</protein>
<dbReference type="InterPro" id="IPR017853">
    <property type="entry name" value="GH"/>
</dbReference>
<dbReference type="AlphaFoldDB" id="A0A915YFK9"/>